<dbReference type="GO" id="GO:0005634">
    <property type="term" value="C:nucleus"/>
    <property type="evidence" value="ECO:0007669"/>
    <property type="project" value="UniProtKB-SubCell"/>
</dbReference>
<evidence type="ECO:0000256" key="4">
    <source>
        <dbReference type="ARBA" id="ARBA00022574"/>
    </source>
</evidence>
<feature type="region of interest" description="Disordered" evidence="9">
    <location>
        <begin position="325"/>
        <end position="349"/>
    </location>
</feature>
<reference evidence="10 11" key="1">
    <citation type="journal article" date="2019" name="Gigascience">
        <title>Whole-genome sequence of the oriental lung fluke Paragonimus westermani.</title>
        <authorList>
            <person name="Oey H."/>
            <person name="Zakrzewski M."/>
            <person name="Narain K."/>
            <person name="Devi K.R."/>
            <person name="Agatsuma T."/>
            <person name="Nawaratna S."/>
            <person name="Gobert G.N."/>
            <person name="Jones M.K."/>
            <person name="Ragan M.A."/>
            <person name="McManus D.P."/>
            <person name="Krause L."/>
        </authorList>
    </citation>
    <scope>NUCLEOTIDE SEQUENCE [LARGE SCALE GENOMIC DNA]</scope>
    <source>
        <strain evidence="10 11">IND2009</strain>
    </source>
</reference>
<dbReference type="InterPro" id="IPR015943">
    <property type="entry name" value="WD40/YVTN_repeat-like_dom_sf"/>
</dbReference>
<feature type="region of interest" description="Disordered" evidence="9">
    <location>
        <begin position="551"/>
        <end position="581"/>
    </location>
</feature>
<keyword evidence="6" id="KW-0539">Nucleus</keyword>
<dbReference type="EMBL" id="QNGE01001629">
    <property type="protein sequence ID" value="KAA3677172.1"/>
    <property type="molecule type" value="Genomic_DNA"/>
</dbReference>
<dbReference type="Proteomes" id="UP000324629">
    <property type="component" value="Unassembled WGS sequence"/>
</dbReference>
<feature type="compositionally biased region" description="Low complexity" evidence="9">
    <location>
        <begin position="151"/>
        <end position="166"/>
    </location>
</feature>
<dbReference type="InterPro" id="IPR020472">
    <property type="entry name" value="WD40_PAC1"/>
</dbReference>
<evidence type="ECO:0000256" key="1">
    <source>
        <dbReference type="ARBA" id="ARBA00004123"/>
    </source>
</evidence>
<evidence type="ECO:0000256" key="6">
    <source>
        <dbReference type="ARBA" id="ARBA00023242"/>
    </source>
</evidence>
<name>A0A5J4NNP9_9TREM</name>
<dbReference type="SMART" id="SM00320">
    <property type="entry name" value="WD40"/>
    <property type="match status" value="6"/>
</dbReference>
<proteinExistence type="predicted"/>
<dbReference type="GO" id="GO:0005737">
    <property type="term" value="C:cytoplasm"/>
    <property type="evidence" value="ECO:0007669"/>
    <property type="project" value="UniProtKB-SubCell"/>
</dbReference>
<dbReference type="SUPFAM" id="SSF50978">
    <property type="entry name" value="WD40 repeat-like"/>
    <property type="match status" value="1"/>
</dbReference>
<feature type="region of interest" description="Disordered" evidence="9">
    <location>
        <begin position="134"/>
        <end position="166"/>
    </location>
</feature>
<keyword evidence="3" id="KW-0963">Cytoplasm</keyword>
<dbReference type="PROSITE" id="PS00678">
    <property type="entry name" value="WD_REPEATS_1"/>
    <property type="match status" value="1"/>
</dbReference>
<dbReference type="Gene3D" id="2.130.10.10">
    <property type="entry name" value="YVTN repeat-like/Quinoprotein amine dehydrogenase"/>
    <property type="match status" value="2"/>
</dbReference>
<feature type="compositionally biased region" description="Polar residues" evidence="9">
    <location>
        <begin position="134"/>
        <end position="150"/>
    </location>
</feature>
<evidence type="ECO:0000256" key="2">
    <source>
        <dbReference type="ARBA" id="ARBA00004496"/>
    </source>
</evidence>
<gene>
    <name evidence="10" type="ORF">DEA37_0006803</name>
</gene>
<evidence type="ECO:0000256" key="7">
    <source>
        <dbReference type="ARBA" id="ARBA00040954"/>
    </source>
</evidence>
<feature type="repeat" description="WD" evidence="8">
    <location>
        <begin position="472"/>
        <end position="515"/>
    </location>
</feature>
<dbReference type="Pfam" id="PF00400">
    <property type="entry name" value="WD40"/>
    <property type="match status" value="4"/>
</dbReference>
<organism evidence="10 11">
    <name type="scientific">Paragonimus westermani</name>
    <dbReference type="NCBI Taxonomy" id="34504"/>
    <lineage>
        <taxon>Eukaryota</taxon>
        <taxon>Metazoa</taxon>
        <taxon>Spiralia</taxon>
        <taxon>Lophotrochozoa</taxon>
        <taxon>Platyhelminthes</taxon>
        <taxon>Trematoda</taxon>
        <taxon>Digenea</taxon>
        <taxon>Plagiorchiida</taxon>
        <taxon>Troglotremata</taxon>
        <taxon>Troglotrematidae</taxon>
        <taxon>Paragonimus</taxon>
    </lineage>
</organism>
<dbReference type="InterPro" id="IPR036322">
    <property type="entry name" value="WD40_repeat_dom_sf"/>
</dbReference>
<evidence type="ECO:0000313" key="11">
    <source>
        <dbReference type="Proteomes" id="UP000324629"/>
    </source>
</evidence>
<comment type="caution">
    <text evidence="10">The sequence shown here is derived from an EMBL/GenBank/DDBJ whole genome shotgun (WGS) entry which is preliminary data.</text>
</comment>
<dbReference type="InterPro" id="IPR001680">
    <property type="entry name" value="WD40_rpt"/>
</dbReference>
<evidence type="ECO:0000256" key="5">
    <source>
        <dbReference type="ARBA" id="ARBA00022737"/>
    </source>
</evidence>
<evidence type="ECO:0000256" key="3">
    <source>
        <dbReference type="ARBA" id="ARBA00022490"/>
    </source>
</evidence>
<evidence type="ECO:0000256" key="8">
    <source>
        <dbReference type="PROSITE-ProRule" id="PRU00221"/>
    </source>
</evidence>
<keyword evidence="11" id="KW-1185">Reference proteome</keyword>
<dbReference type="PROSITE" id="PS50082">
    <property type="entry name" value="WD_REPEATS_2"/>
    <property type="match status" value="1"/>
</dbReference>
<protein>
    <recommendedName>
        <fullName evidence="7">WD repeat-containing protein 37</fullName>
    </recommendedName>
</protein>
<dbReference type="PANTHER" id="PTHR19855:SF12">
    <property type="entry name" value="WD REPEAT-CONTAINING PROTEIN 37"/>
    <property type="match status" value="1"/>
</dbReference>
<dbReference type="AlphaFoldDB" id="A0A5J4NNP9"/>
<dbReference type="InterPro" id="IPR019775">
    <property type="entry name" value="WD40_repeat_CS"/>
</dbReference>
<comment type="subcellular location">
    <subcellularLocation>
        <location evidence="2">Cytoplasm</location>
    </subcellularLocation>
    <subcellularLocation>
        <location evidence="1">Nucleus</location>
    </subcellularLocation>
</comment>
<dbReference type="PANTHER" id="PTHR19855">
    <property type="entry name" value="WD40 REPEAT PROTEIN 12, 37"/>
    <property type="match status" value="1"/>
</dbReference>
<sequence>MSAVTHISVLPDSELSADTPQLAQASLNACSATSNVSTAPDTILWQFGAESSAHKESVLPREFRQRLYKHFARIEQEFEREYRRLYGENLALQERLEKFEDGDHSESTTLAKKLGASMLSQRIKQQYKQSTSRLVSSLRQSAGHSSSGLLTPTVGPVSSGPTSSPGNVSTVGLPVVGAGTAQGLVTLAGQLAGHGGTWQLMNRVCGHRDGLWEVMPYRRLLATASADSTVRLWSNDTQVNCLMIYLGHYGSVNSVRFRHRDHLMLTSSGDGTAHLVRLPFDSLIKVAHAMSPGQPAGSAAAALEAATSALATEVAGSTNMALPVGSAGLDSDEAPYTPHDPPEEGSPVRTTSTAVVPIHVRHPHAMFQSANLGAGGAALMGSAVSSTMESSPLSAADFLTGRDQVVTAGWDRLGRIYDLATGQEMDSLTGHDHQLTDVRCALGGAPLAVTSSRDCTFRLWDFRQAGMRVHVQQAHTQTVSTAQFLPGCPTERLISAGGDRLCRIWDLRQSRGPLVTIRTDAGINRLAISGTDETASDTTLSSVLGASVSGETGVSNHPPVTSSSTHHASLPGLSSTSALPGPAPNTQSNVLWATSYTRILALPLDNRGIKFYDLTGNRLGSITRSSSRAHARMVTSVAWADEGLCNFFSTGFDSRLLAWQIQLTSCG</sequence>
<evidence type="ECO:0000256" key="9">
    <source>
        <dbReference type="SAM" id="MobiDB-lite"/>
    </source>
</evidence>
<dbReference type="PRINTS" id="PR00320">
    <property type="entry name" value="GPROTEINBRPT"/>
</dbReference>
<keyword evidence="4 8" id="KW-0853">WD repeat</keyword>
<evidence type="ECO:0000313" key="10">
    <source>
        <dbReference type="EMBL" id="KAA3677172.1"/>
    </source>
</evidence>
<accession>A0A5J4NNP9</accession>
<keyword evidence="5" id="KW-0677">Repeat</keyword>